<evidence type="ECO:0000313" key="8">
    <source>
        <dbReference type="EMBL" id="RED48097.1"/>
    </source>
</evidence>
<dbReference type="GO" id="GO:0000155">
    <property type="term" value="F:phosphorelay sensor kinase activity"/>
    <property type="evidence" value="ECO:0007669"/>
    <property type="project" value="InterPro"/>
</dbReference>
<dbReference type="InterPro" id="IPR003594">
    <property type="entry name" value="HATPase_dom"/>
</dbReference>
<dbReference type="AlphaFoldDB" id="A0A3D9HF33"/>
<organism evidence="8 9">
    <name type="scientific">Aestuariispira insulae</name>
    <dbReference type="NCBI Taxonomy" id="1461337"/>
    <lineage>
        <taxon>Bacteria</taxon>
        <taxon>Pseudomonadati</taxon>
        <taxon>Pseudomonadota</taxon>
        <taxon>Alphaproteobacteria</taxon>
        <taxon>Rhodospirillales</taxon>
        <taxon>Kiloniellaceae</taxon>
        <taxon>Aestuariispira</taxon>
    </lineage>
</organism>
<keyword evidence="6" id="KW-0812">Transmembrane</keyword>
<dbReference type="SUPFAM" id="SSF47384">
    <property type="entry name" value="Homodimeric domain of signal transducing histidine kinase"/>
    <property type="match status" value="1"/>
</dbReference>
<dbReference type="SUPFAM" id="SSF55785">
    <property type="entry name" value="PYP-like sensor domain (PAS domain)"/>
    <property type="match status" value="2"/>
</dbReference>
<evidence type="ECO:0000256" key="3">
    <source>
        <dbReference type="ARBA" id="ARBA00022553"/>
    </source>
</evidence>
<dbReference type="OrthoDB" id="9801651at2"/>
<dbReference type="EMBL" id="QRDW01000008">
    <property type="protein sequence ID" value="RED48097.1"/>
    <property type="molecule type" value="Genomic_DNA"/>
</dbReference>
<dbReference type="InterPro" id="IPR003661">
    <property type="entry name" value="HisK_dim/P_dom"/>
</dbReference>
<dbReference type="SMART" id="SM00388">
    <property type="entry name" value="HisKA"/>
    <property type="match status" value="1"/>
</dbReference>
<keyword evidence="3" id="KW-0597">Phosphoprotein</keyword>
<dbReference type="SUPFAM" id="SSF55874">
    <property type="entry name" value="ATPase domain of HSP90 chaperone/DNA topoisomerase II/histidine kinase"/>
    <property type="match status" value="1"/>
</dbReference>
<name>A0A3D9HF33_9PROT</name>
<protein>
    <recommendedName>
        <fullName evidence="2">histidine kinase</fullName>
        <ecNumber evidence="2">2.7.13.3</ecNumber>
    </recommendedName>
</protein>
<evidence type="ECO:0000256" key="6">
    <source>
        <dbReference type="SAM" id="Phobius"/>
    </source>
</evidence>
<feature type="transmembrane region" description="Helical" evidence="6">
    <location>
        <begin position="306"/>
        <end position="326"/>
    </location>
</feature>
<dbReference type="Proteomes" id="UP000256845">
    <property type="component" value="Unassembled WGS sequence"/>
</dbReference>
<keyword evidence="6" id="KW-1133">Transmembrane helix</keyword>
<dbReference type="Pfam" id="PF02518">
    <property type="entry name" value="HATPase_c"/>
    <property type="match status" value="1"/>
</dbReference>
<dbReference type="GO" id="GO:0009927">
    <property type="term" value="F:histidine phosphotransfer kinase activity"/>
    <property type="evidence" value="ECO:0007669"/>
    <property type="project" value="TreeGrafter"/>
</dbReference>
<comment type="caution">
    <text evidence="8">The sequence shown here is derived from an EMBL/GenBank/DDBJ whole genome shotgun (WGS) entry which is preliminary data.</text>
</comment>
<gene>
    <name evidence="8" type="ORF">DFP90_108115</name>
</gene>
<dbReference type="InterPro" id="IPR005467">
    <property type="entry name" value="His_kinase_dom"/>
</dbReference>
<reference evidence="8 9" key="1">
    <citation type="submission" date="2018-07" db="EMBL/GenBank/DDBJ databases">
        <title>Genomic Encyclopedia of Type Strains, Phase III (KMG-III): the genomes of soil and plant-associated and newly described type strains.</title>
        <authorList>
            <person name="Whitman W."/>
        </authorList>
    </citation>
    <scope>NUCLEOTIDE SEQUENCE [LARGE SCALE GENOMIC DNA]</scope>
    <source>
        <strain evidence="8 9">CECT 8488</strain>
    </source>
</reference>
<feature type="transmembrane region" description="Helical" evidence="6">
    <location>
        <begin position="12"/>
        <end position="31"/>
    </location>
</feature>
<dbReference type="InterPro" id="IPR035965">
    <property type="entry name" value="PAS-like_dom_sf"/>
</dbReference>
<evidence type="ECO:0000256" key="2">
    <source>
        <dbReference type="ARBA" id="ARBA00012438"/>
    </source>
</evidence>
<accession>A0A3D9HF33</accession>
<dbReference type="PRINTS" id="PR00344">
    <property type="entry name" value="BCTRLSENSOR"/>
</dbReference>
<dbReference type="PANTHER" id="PTHR43047">
    <property type="entry name" value="TWO-COMPONENT HISTIDINE PROTEIN KINASE"/>
    <property type="match status" value="1"/>
</dbReference>
<feature type="domain" description="Histidine kinase" evidence="7">
    <location>
        <begin position="622"/>
        <end position="840"/>
    </location>
</feature>
<dbReference type="CDD" id="cd00082">
    <property type="entry name" value="HisKA"/>
    <property type="match status" value="1"/>
</dbReference>
<dbReference type="CDD" id="cd16922">
    <property type="entry name" value="HATPase_EvgS-ArcB-TorS-like"/>
    <property type="match status" value="1"/>
</dbReference>
<dbReference type="InterPro" id="IPR000014">
    <property type="entry name" value="PAS"/>
</dbReference>
<comment type="catalytic activity">
    <reaction evidence="1">
        <text>ATP + protein L-histidine = ADP + protein N-phospho-L-histidine.</text>
        <dbReference type="EC" id="2.7.13.3"/>
    </reaction>
</comment>
<dbReference type="InterPro" id="IPR036097">
    <property type="entry name" value="HisK_dim/P_sf"/>
</dbReference>
<dbReference type="Pfam" id="PF12860">
    <property type="entry name" value="PAS_7"/>
    <property type="match status" value="1"/>
</dbReference>
<evidence type="ECO:0000313" key="9">
    <source>
        <dbReference type="Proteomes" id="UP000256845"/>
    </source>
</evidence>
<dbReference type="RefSeq" id="WP_115937720.1">
    <property type="nucleotide sequence ID" value="NZ_QRDW01000008.1"/>
</dbReference>
<dbReference type="EC" id="2.7.13.3" evidence="2"/>
<dbReference type="InterPro" id="IPR004358">
    <property type="entry name" value="Sig_transdc_His_kin-like_C"/>
</dbReference>
<dbReference type="PROSITE" id="PS50109">
    <property type="entry name" value="HIS_KIN"/>
    <property type="match status" value="1"/>
</dbReference>
<dbReference type="Gene3D" id="3.30.450.20">
    <property type="entry name" value="PAS domain"/>
    <property type="match status" value="3"/>
</dbReference>
<dbReference type="GO" id="GO:0005886">
    <property type="term" value="C:plasma membrane"/>
    <property type="evidence" value="ECO:0007669"/>
    <property type="project" value="TreeGrafter"/>
</dbReference>
<dbReference type="Pfam" id="PF08448">
    <property type="entry name" value="PAS_4"/>
    <property type="match status" value="1"/>
</dbReference>
<evidence type="ECO:0000256" key="1">
    <source>
        <dbReference type="ARBA" id="ARBA00000085"/>
    </source>
</evidence>
<dbReference type="NCBIfam" id="TIGR00229">
    <property type="entry name" value="sensory_box"/>
    <property type="match status" value="1"/>
</dbReference>
<keyword evidence="9" id="KW-1185">Reference proteome</keyword>
<dbReference type="SMART" id="SM00387">
    <property type="entry name" value="HATPase_c"/>
    <property type="match status" value="1"/>
</dbReference>
<proteinExistence type="predicted"/>
<evidence type="ECO:0000256" key="4">
    <source>
        <dbReference type="ARBA" id="ARBA00022679"/>
    </source>
</evidence>
<dbReference type="InterPro" id="IPR036890">
    <property type="entry name" value="HATPase_C_sf"/>
</dbReference>
<keyword evidence="4" id="KW-0808">Transferase</keyword>
<dbReference type="InterPro" id="IPR013656">
    <property type="entry name" value="PAS_4"/>
</dbReference>
<sequence>MILSPKNRSGLYFFATVLVAVALFTMSVFTAERFAAEDQEHVFLEQQALLTQSSAASMQQRLDFLSTRAGEVALTLSEAQRGPVPGNRRSAEILTRALSNFGDSVRFIHYGPDRQLVAAAGFESDSVVDQQLAFWLNNYWQSENRTDPYLLFPDFLVTNSHQIAAVLFPIPANDLRGDMTRGLLVSLVDIADLSQKYVSPLRSGEFGAGYLMNQAGTILYDHETEIIGRSVFDGMHVDYPDLRRFDNRLISEKSGVDTYHFTRKRSGAVVRKLAAWDSVSFGPHKFIIALSAPDSELAAGMNTMRWLSLSLGAILTLVIFLAAWFFMMMRTHTLRRATSMLEQQVADNQDALSESKSRLTGFAAALPDLGFLFDAEGRYLEIYGDERLLIRNRQDLIGKRFSDLLPHDVASKLKEVVSKTLETGKNQFVEYCLTIQGSEVIFEGKTSLVPATKRAPALVAFVTRDVTSLRQAEQRLHAAIESMADGVTLWDEEDRLALYNEEYLQIYPFLRDIPGGAVGKTYEEILRYTLEHINVVSDRAQNDREGWINKRLRVHRDSSEDAYIARLDDGRWISVRERSMGQGWIVGIRSDITPLKQAEQDALEARITAEMASKAKSEFLANMSHELRTPLNAILGLAEMIQRQELGPVGNDRYVEYADDIRTSGQHLLTLLNDILNLSRIEIGTMELQEESIDLVEIIEASTRIVKGLAEAKSIHLSTAAPQNCPILGDGRALRQILLNLLSNAIKFTNSGGDIAVRLVIDDAIRLSVTDNGIGIDAADIDRVLEPFVQLSHPGTAKEPGTGIGLALSKQLAELHGGNLSMESTPDVGTTVTLTLSLERRLPEQQSNLFSSITN</sequence>
<dbReference type="Gene3D" id="1.10.287.130">
    <property type="match status" value="1"/>
</dbReference>
<dbReference type="Pfam" id="PF00512">
    <property type="entry name" value="HisKA"/>
    <property type="match status" value="1"/>
</dbReference>
<evidence type="ECO:0000259" key="7">
    <source>
        <dbReference type="PROSITE" id="PS50109"/>
    </source>
</evidence>
<keyword evidence="6" id="KW-0472">Membrane</keyword>
<dbReference type="Gene3D" id="3.30.565.10">
    <property type="entry name" value="Histidine kinase-like ATPase, C-terminal domain"/>
    <property type="match status" value="1"/>
</dbReference>
<keyword evidence="5" id="KW-0418">Kinase</keyword>
<evidence type="ECO:0000256" key="5">
    <source>
        <dbReference type="ARBA" id="ARBA00022777"/>
    </source>
</evidence>
<dbReference type="PANTHER" id="PTHR43047:SF72">
    <property type="entry name" value="OSMOSENSING HISTIDINE PROTEIN KINASE SLN1"/>
    <property type="match status" value="1"/>
</dbReference>